<feature type="transmembrane region" description="Helical" evidence="1">
    <location>
        <begin position="61"/>
        <end position="82"/>
    </location>
</feature>
<accession>A0A4R5Q7E3</accession>
<reference evidence="3 4" key="1">
    <citation type="journal article" date="2016" name="J. Microbiol.">
        <title>Dankookia rubra gen. nov., sp. nov., an alphaproteobacterium isolated from sediment of a shallow stream.</title>
        <authorList>
            <person name="Kim W.H."/>
            <person name="Kim D.H."/>
            <person name="Kang K."/>
            <person name="Ahn T.Y."/>
        </authorList>
    </citation>
    <scope>NUCLEOTIDE SEQUENCE [LARGE SCALE GENOMIC DNA]</scope>
    <source>
        <strain evidence="3 4">JCM30602</strain>
    </source>
</reference>
<dbReference type="Proteomes" id="UP000295096">
    <property type="component" value="Unassembled WGS sequence"/>
</dbReference>
<dbReference type="RefSeq" id="WP_133293149.1">
    <property type="nucleotide sequence ID" value="NZ_SMSJ01000169.1"/>
</dbReference>
<protein>
    <recommendedName>
        <fullName evidence="5">VPEID-CTERM sorting domain-containing protein</fullName>
    </recommendedName>
</protein>
<keyword evidence="1" id="KW-1133">Transmembrane helix</keyword>
<dbReference type="AlphaFoldDB" id="A0A4R5Q7E3"/>
<keyword evidence="2" id="KW-0732">Signal</keyword>
<evidence type="ECO:0000256" key="2">
    <source>
        <dbReference type="SAM" id="SignalP"/>
    </source>
</evidence>
<feature type="chain" id="PRO_5020493380" description="VPEID-CTERM sorting domain-containing protein" evidence="2">
    <location>
        <begin position="22"/>
        <end position="92"/>
    </location>
</feature>
<proteinExistence type="predicted"/>
<evidence type="ECO:0000313" key="3">
    <source>
        <dbReference type="EMBL" id="TDH57997.1"/>
    </source>
</evidence>
<evidence type="ECO:0000313" key="4">
    <source>
        <dbReference type="Proteomes" id="UP000295096"/>
    </source>
</evidence>
<feature type="signal peptide" evidence="2">
    <location>
        <begin position="1"/>
        <end position="21"/>
    </location>
</feature>
<sequence length="92" mass="9084">MRKTLLPALAALLLAAGPSLAADGNYNDGAAGNATSDTANCRSALMRDACAAALTEAPLPLAGAGLVGLLLMGGAGASALILRRRRRADPLA</sequence>
<dbReference type="EMBL" id="SMSJ01000169">
    <property type="protein sequence ID" value="TDH57997.1"/>
    <property type="molecule type" value="Genomic_DNA"/>
</dbReference>
<organism evidence="3 4">
    <name type="scientific">Dankookia rubra</name>
    <dbReference type="NCBI Taxonomy" id="1442381"/>
    <lineage>
        <taxon>Bacteria</taxon>
        <taxon>Pseudomonadati</taxon>
        <taxon>Pseudomonadota</taxon>
        <taxon>Alphaproteobacteria</taxon>
        <taxon>Acetobacterales</taxon>
        <taxon>Roseomonadaceae</taxon>
        <taxon>Dankookia</taxon>
    </lineage>
</organism>
<name>A0A4R5Q7E3_9PROT</name>
<evidence type="ECO:0000256" key="1">
    <source>
        <dbReference type="SAM" id="Phobius"/>
    </source>
</evidence>
<gene>
    <name evidence="3" type="ORF">E2C06_34925</name>
</gene>
<keyword evidence="1" id="KW-0812">Transmembrane</keyword>
<comment type="caution">
    <text evidence="3">The sequence shown here is derived from an EMBL/GenBank/DDBJ whole genome shotgun (WGS) entry which is preliminary data.</text>
</comment>
<evidence type="ECO:0008006" key="5">
    <source>
        <dbReference type="Google" id="ProtNLM"/>
    </source>
</evidence>
<keyword evidence="4" id="KW-1185">Reference proteome</keyword>
<keyword evidence="1" id="KW-0472">Membrane</keyword>